<dbReference type="PROSITE" id="PS50896">
    <property type="entry name" value="LISH"/>
    <property type="match status" value="1"/>
</dbReference>
<feature type="repeat" description="WD" evidence="5">
    <location>
        <begin position="729"/>
        <end position="759"/>
    </location>
</feature>
<feature type="coiled-coil region" evidence="6">
    <location>
        <begin position="184"/>
        <end position="218"/>
    </location>
</feature>
<dbReference type="PROSITE" id="PS50294">
    <property type="entry name" value="WD_REPEATS_REGION"/>
    <property type="match status" value="1"/>
</dbReference>
<evidence type="ECO:0000256" key="1">
    <source>
        <dbReference type="ARBA" id="ARBA00004220"/>
    </source>
</evidence>
<dbReference type="InterPro" id="IPR015943">
    <property type="entry name" value="WD40/YVTN_repeat-like_dom_sf"/>
</dbReference>
<dbReference type="SUPFAM" id="SSF50978">
    <property type="entry name" value="WD40 repeat-like"/>
    <property type="match status" value="1"/>
</dbReference>
<dbReference type="SMART" id="SM00320">
    <property type="entry name" value="WD40"/>
    <property type="match status" value="3"/>
</dbReference>
<dbReference type="InterPro" id="IPR006594">
    <property type="entry name" value="LisH"/>
</dbReference>
<proteinExistence type="inferred from homology"/>
<feature type="compositionally biased region" description="Polar residues" evidence="7">
    <location>
        <begin position="665"/>
        <end position="677"/>
    </location>
</feature>
<dbReference type="PANTHER" id="PTHR13083">
    <property type="entry name" value="WD REPEAT-CONTAINING PROTEIN 91"/>
    <property type="match status" value="1"/>
</dbReference>
<dbReference type="GO" id="GO:0051898">
    <property type="term" value="P:negative regulation of phosphatidylinositol 3-kinase/protein kinase B signal transduction"/>
    <property type="evidence" value="ECO:0007669"/>
    <property type="project" value="InterPro"/>
</dbReference>
<dbReference type="AlphaFoldDB" id="A0A197K155"/>
<accession>A0A197K155</accession>
<sequence length="765" mass="82785">MNSIQHIDELVKEYLLFRGFTNSYKAFEADSKTDKDRGFQADKIIEELYSSIAAMDLTALLDHWRYLDVRYFSRLDHRFAGSVKKFELCLLRYYLIYAIQHRKRDKVVEFFEIHGAELQGNPEWVRWFALPFSKKPEADPEFDLFFSKAWLDTFTISLHNFLSTVFQNMPLPSLLCFNIDRLHRKALQCEIETLQSMIENLRKEIQSSDAEISSLRDQVALKKVTGARRRRAASMVEPQVVIHTDDIKSDGLPKRAVSQSSQISQTNRLAVTNARRLRAASDAASIAKSEAGSESSATTSISDEDLTRSGGVEEPFIIVSQEIFLEHQSGITHAKFSCEGTLISSCDAENIVRVWAYNGSSAMAPAKIANTSNILSLAWETRDRYIFLGTDVSLVRCFSLESRTVVHEIKTDSQFPRVRYLAYSPVEPILVCAVSSSDDSSGALLSVNMKTMATEHLVLLDGGPEEVINAFGFNHNGQLVVTGDVGGTIKIYDIRSLTRIMEWSASSQSILSCTFSFDETSIYSVDAHGQLCQDSVHKPRHRLDSYPLQGFTSSTLSSAMMLASSSSTSVRSAGGGSIRSKSFMRTVSSGPTGVGGVNAGPVNTGGAHIPRIQLESSGGTIATVENAGENAGGVSGAGVAGQAGAGTATSITTASSSNSTTATVQPASSISRTSANGSGAKESKSALTTMNIGPGQLLGWSADTDHLVMGCGNAGVLVQTNSGQQVQPLLGHSHPLTCVDWSPVVGACLTGSADGTIRISKLMRV</sequence>
<feature type="region of interest" description="Disordered" evidence="7">
    <location>
        <begin position="285"/>
        <end position="308"/>
    </location>
</feature>
<dbReference type="Proteomes" id="UP000078512">
    <property type="component" value="Unassembled WGS sequence"/>
</dbReference>
<dbReference type="InterPro" id="IPR036322">
    <property type="entry name" value="WD40_repeat_dom_sf"/>
</dbReference>
<evidence type="ECO:0000313" key="9">
    <source>
        <dbReference type="EMBL" id="OAQ30943.1"/>
    </source>
</evidence>
<dbReference type="Gene3D" id="2.130.10.10">
    <property type="entry name" value="YVTN repeat-like/Quinoprotein amine dehydrogenase"/>
    <property type="match status" value="2"/>
</dbReference>
<dbReference type="InterPro" id="IPR039724">
    <property type="entry name" value="WDR91"/>
</dbReference>
<keyword evidence="6" id="KW-0175">Coiled coil</keyword>
<name>A0A197K155_9FUNG</name>
<comment type="similarity">
    <text evidence="3">Belongs to the WD repeat WDR91 family.</text>
</comment>
<dbReference type="STRING" id="1314771.A0A197K155"/>
<dbReference type="GO" id="GO:0031902">
    <property type="term" value="C:late endosome membrane"/>
    <property type="evidence" value="ECO:0007669"/>
    <property type="project" value="UniProtKB-SubCell"/>
</dbReference>
<dbReference type="OrthoDB" id="193023at2759"/>
<dbReference type="GO" id="GO:0141039">
    <property type="term" value="F:phosphatidylinositol 3-kinase inhibitor activity"/>
    <property type="evidence" value="ECO:0007669"/>
    <property type="project" value="InterPro"/>
</dbReference>
<evidence type="ECO:0000256" key="2">
    <source>
        <dbReference type="ARBA" id="ARBA00004414"/>
    </source>
</evidence>
<dbReference type="InterPro" id="IPR056327">
    <property type="entry name" value="ARMC9_CTLH-like_dom"/>
</dbReference>
<feature type="compositionally biased region" description="Low complexity" evidence="7">
    <location>
        <begin position="650"/>
        <end position="664"/>
    </location>
</feature>
<feature type="compositionally biased region" description="Low complexity" evidence="7">
    <location>
        <begin position="285"/>
        <end position="301"/>
    </location>
</feature>
<evidence type="ECO:0000256" key="5">
    <source>
        <dbReference type="PROSITE-ProRule" id="PRU00221"/>
    </source>
</evidence>
<evidence type="ECO:0000259" key="8">
    <source>
        <dbReference type="Pfam" id="PF23138"/>
    </source>
</evidence>
<keyword evidence="5" id="KW-0853">WD repeat</keyword>
<evidence type="ECO:0000256" key="7">
    <source>
        <dbReference type="SAM" id="MobiDB-lite"/>
    </source>
</evidence>
<protein>
    <submittedName>
        <fullName evidence="9">WD40 repeat-like protein</fullName>
    </submittedName>
</protein>
<dbReference type="Pfam" id="PF23138">
    <property type="entry name" value="CTLH_Armc9"/>
    <property type="match status" value="1"/>
</dbReference>
<organism evidence="9 10">
    <name type="scientific">Linnemannia elongata AG-77</name>
    <dbReference type="NCBI Taxonomy" id="1314771"/>
    <lineage>
        <taxon>Eukaryota</taxon>
        <taxon>Fungi</taxon>
        <taxon>Fungi incertae sedis</taxon>
        <taxon>Mucoromycota</taxon>
        <taxon>Mortierellomycotina</taxon>
        <taxon>Mortierellomycetes</taxon>
        <taxon>Mortierellales</taxon>
        <taxon>Mortierellaceae</taxon>
        <taxon>Linnemannia</taxon>
    </lineage>
</organism>
<evidence type="ECO:0000256" key="3">
    <source>
        <dbReference type="ARBA" id="ARBA00006128"/>
    </source>
</evidence>
<dbReference type="InterPro" id="IPR001680">
    <property type="entry name" value="WD40_rpt"/>
</dbReference>
<reference evidence="9 10" key="1">
    <citation type="submission" date="2016-05" db="EMBL/GenBank/DDBJ databases">
        <title>Genome sequencing reveals origins of a unique bacterial endosymbiosis in the earliest lineages of terrestrial Fungi.</title>
        <authorList>
            <consortium name="DOE Joint Genome Institute"/>
            <person name="Uehling J."/>
            <person name="Gryganskyi A."/>
            <person name="Hameed K."/>
            <person name="Tschaplinski T."/>
            <person name="Misztal P."/>
            <person name="Wu S."/>
            <person name="Desiro A."/>
            <person name="Vande Pol N."/>
            <person name="Du Z.-Y."/>
            <person name="Zienkiewicz A."/>
            <person name="Zienkiewicz K."/>
            <person name="Morin E."/>
            <person name="Tisserant E."/>
            <person name="Splivallo R."/>
            <person name="Hainaut M."/>
            <person name="Henrissat B."/>
            <person name="Ohm R."/>
            <person name="Kuo A."/>
            <person name="Yan J."/>
            <person name="Lipzen A."/>
            <person name="Nolan M."/>
            <person name="Labutti K."/>
            <person name="Barry K."/>
            <person name="Goldstein A."/>
            <person name="Labbe J."/>
            <person name="Schadt C."/>
            <person name="Tuskan G."/>
            <person name="Grigoriev I."/>
            <person name="Martin F."/>
            <person name="Vilgalys R."/>
            <person name="Bonito G."/>
        </authorList>
    </citation>
    <scope>NUCLEOTIDE SEQUENCE [LARGE SCALE GENOMIC DNA]</scope>
    <source>
        <strain evidence="9 10">AG-77</strain>
    </source>
</reference>
<comment type="subcellular location">
    <subcellularLocation>
        <location evidence="1">Early endosome membrane</location>
        <topology evidence="1">Peripheral membrane protein</topology>
    </subcellularLocation>
    <subcellularLocation>
        <location evidence="2">Late endosome membrane</location>
    </subcellularLocation>
</comment>
<dbReference type="GO" id="GO:0045022">
    <property type="term" value="P:early endosome to late endosome transport"/>
    <property type="evidence" value="ECO:0007669"/>
    <property type="project" value="InterPro"/>
</dbReference>
<feature type="domain" description="ARMC9 CTLH-like" evidence="8">
    <location>
        <begin position="44"/>
        <end position="168"/>
    </location>
</feature>
<dbReference type="EMBL" id="KV442032">
    <property type="protein sequence ID" value="OAQ30943.1"/>
    <property type="molecule type" value="Genomic_DNA"/>
</dbReference>
<feature type="repeat" description="WD" evidence="5">
    <location>
        <begin position="324"/>
        <end position="365"/>
    </location>
</feature>
<keyword evidence="10" id="KW-1185">Reference proteome</keyword>
<dbReference type="Pfam" id="PF00400">
    <property type="entry name" value="WD40"/>
    <property type="match status" value="3"/>
</dbReference>
<dbReference type="PROSITE" id="PS50082">
    <property type="entry name" value="WD_REPEATS_2"/>
    <property type="match status" value="2"/>
</dbReference>
<keyword evidence="4" id="KW-0967">Endosome</keyword>
<gene>
    <name evidence="9" type="ORF">K457DRAFT_17785</name>
</gene>
<evidence type="ECO:0000256" key="6">
    <source>
        <dbReference type="SAM" id="Coils"/>
    </source>
</evidence>
<feature type="region of interest" description="Disordered" evidence="7">
    <location>
        <begin position="650"/>
        <end position="682"/>
    </location>
</feature>
<dbReference type="GO" id="GO:0031901">
    <property type="term" value="C:early endosome membrane"/>
    <property type="evidence" value="ECO:0007669"/>
    <property type="project" value="UniProtKB-SubCell"/>
</dbReference>
<evidence type="ECO:0000256" key="4">
    <source>
        <dbReference type="ARBA" id="ARBA00022753"/>
    </source>
</evidence>
<dbReference type="PANTHER" id="PTHR13083:SF3">
    <property type="entry name" value="WD REPEAT-CONTAINING PROTEIN 91"/>
    <property type="match status" value="1"/>
</dbReference>
<evidence type="ECO:0000313" key="10">
    <source>
        <dbReference type="Proteomes" id="UP000078512"/>
    </source>
</evidence>